<gene>
    <name evidence="3" type="ORF">NS359_05340</name>
</gene>
<dbReference type="CDD" id="cd04301">
    <property type="entry name" value="NAT_SF"/>
    <property type="match status" value="1"/>
</dbReference>
<dbReference type="OrthoDB" id="9799092at2"/>
<evidence type="ECO:0000256" key="1">
    <source>
        <dbReference type="ARBA" id="ARBA00022679"/>
    </source>
</evidence>
<evidence type="ECO:0000313" key="4">
    <source>
        <dbReference type="Proteomes" id="UP000072763"/>
    </source>
</evidence>
<reference evidence="3 4" key="1">
    <citation type="journal article" date="2016" name="Front. Microbiol.">
        <title>Genomic Resource of Rice Seed Associated Bacteria.</title>
        <authorList>
            <person name="Midha S."/>
            <person name="Bansal K."/>
            <person name="Sharma S."/>
            <person name="Kumar N."/>
            <person name="Patil P.P."/>
            <person name="Chaudhry V."/>
            <person name="Patil P.B."/>
        </authorList>
    </citation>
    <scope>NUCLEOTIDE SEQUENCE [LARGE SCALE GENOMIC DNA]</scope>
    <source>
        <strain evidence="3 4">NS359</strain>
    </source>
</reference>
<comment type="caution">
    <text evidence="3">The sequence shown here is derived from an EMBL/GenBank/DDBJ whole genome shotgun (WGS) entry which is preliminary data.</text>
</comment>
<evidence type="ECO:0000313" key="3">
    <source>
        <dbReference type="EMBL" id="KTR52695.1"/>
    </source>
</evidence>
<evidence type="ECO:0000259" key="2">
    <source>
        <dbReference type="PROSITE" id="PS51186"/>
    </source>
</evidence>
<dbReference type="PANTHER" id="PTHR13947">
    <property type="entry name" value="GNAT FAMILY N-ACETYLTRANSFERASE"/>
    <property type="match status" value="1"/>
</dbReference>
<dbReference type="PATRIC" id="fig|465820.4.peg.1116"/>
<dbReference type="InterPro" id="IPR016181">
    <property type="entry name" value="Acyl_CoA_acyltransferase"/>
</dbReference>
<protein>
    <submittedName>
        <fullName evidence="3">Acetyltransferase</fullName>
    </submittedName>
</protein>
<organism evidence="3 4">
    <name type="scientific">Curtobacterium oceanosedimentum</name>
    <dbReference type="NCBI Taxonomy" id="465820"/>
    <lineage>
        <taxon>Bacteria</taxon>
        <taxon>Bacillati</taxon>
        <taxon>Actinomycetota</taxon>
        <taxon>Actinomycetes</taxon>
        <taxon>Micrococcales</taxon>
        <taxon>Microbacteriaceae</taxon>
        <taxon>Curtobacterium</taxon>
    </lineage>
</organism>
<dbReference type="Pfam" id="PF00583">
    <property type="entry name" value="Acetyltransf_1"/>
    <property type="match status" value="1"/>
</dbReference>
<feature type="domain" description="N-acetyltransferase" evidence="2">
    <location>
        <begin position="20"/>
        <end position="162"/>
    </location>
</feature>
<dbReference type="Gene3D" id="3.40.630.30">
    <property type="match status" value="1"/>
</dbReference>
<dbReference type="STRING" id="465820.NS263_05005"/>
<dbReference type="GO" id="GO:0008080">
    <property type="term" value="F:N-acetyltransferase activity"/>
    <property type="evidence" value="ECO:0007669"/>
    <property type="project" value="InterPro"/>
</dbReference>
<proteinExistence type="predicted"/>
<dbReference type="PANTHER" id="PTHR13947:SF37">
    <property type="entry name" value="LD18367P"/>
    <property type="match status" value="1"/>
</dbReference>
<name>A0A147DS97_9MICO</name>
<dbReference type="PROSITE" id="PS51186">
    <property type="entry name" value="GNAT"/>
    <property type="match status" value="1"/>
</dbReference>
<dbReference type="AlphaFoldDB" id="A0A147DS97"/>
<sequence>MPETTPTLAIAELETATDAVAFRTLNEGWIERYFTLEDEDRAILGDPTGRIVEPGGAVFVARLDDEVIGCIGIMPVGDRVFELVKMAVSPAHQGHGTGRKLIAAALDRARALGAQRVALESNSALASAVHLYEAFGFRHLEHDEIAPSPYVRADVHMVLDLV</sequence>
<dbReference type="InterPro" id="IPR000182">
    <property type="entry name" value="GNAT_dom"/>
</dbReference>
<keyword evidence="1 3" id="KW-0808">Transferase</keyword>
<dbReference type="RefSeq" id="WP_058749290.1">
    <property type="nucleotide sequence ID" value="NZ_LDRC01000025.1"/>
</dbReference>
<dbReference type="Proteomes" id="UP000072763">
    <property type="component" value="Unassembled WGS sequence"/>
</dbReference>
<dbReference type="InterPro" id="IPR050769">
    <property type="entry name" value="NAT_camello-type"/>
</dbReference>
<dbReference type="EMBL" id="LDRC01000025">
    <property type="protein sequence ID" value="KTR52695.1"/>
    <property type="molecule type" value="Genomic_DNA"/>
</dbReference>
<dbReference type="SUPFAM" id="SSF55729">
    <property type="entry name" value="Acyl-CoA N-acyltransferases (Nat)"/>
    <property type="match status" value="1"/>
</dbReference>
<accession>A0A147DS97</accession>